<keyword evidence="2 4" id="KW-0853">WD repeat</keyword>
<evidence type="ECO:0000313" key="6">
    <source>
        <dbReference type="Proteomes" id="UP001149090"/>
    </source>
</evidence>
<feature type="repeat" description="WD" evidence="4">
    <location>
        <begin position="150"/>
        <end position="184"/>
    </location>
</feature>
<sequence length="384" mass="43688">MEILTENEIRKDITTTIYSSLFSNDGKYLFAANNHGFLNVFQISEAFNQKFWKKQINQTNNFDYQIKPFLSIYTIPDNSKSKCLYCLEFGKTSSQEELLFIGGENGVSIWKWREKSGEISLSQNINPLIHLQTTKQSISTNESISEIPEVNDIAYDSKNNILFGATGNNIIDVWDLETQKIIRNLENHKDYIHCIKYLPNFDLLISGSDDGFVTFWDMRSNSPTMNLDISKGEIINDKNYTGFTKSNSAWVSCLDTDSSEKWLVCGTGLNCLMVWNITSGKISSILPTYSCPQNVKFNSSDIFSVGNERNIYNWSLQGKIKSISHPNRFQSLSSIFSFAIHNFTFENSLFVASGNSTSIPIFIGETISSSLSFKFQNRRIPIQK</sequence>
<evidence type="ECO:0000256" key="3">
    <source>
        <dbReference type="ARBA" id="ARBA00022737"/>
    </source>
</evidence>
<dbReference type="PANTHER" id="PTHR44411">
    <property type="entry name" value="THO COMPLEX SUBUNIT 6 HOMOLOG"/>
    <property type="match status" value="1"/>
</dbReference>
<gene>
    <name evidence="5" type="ORF">M0811_05098</name>
</gene>
<protein>
    <submittedName>
        <fullName evidence="5">Tho complex subunit 6</fullName>
    </submittedName>
</protein>
<dbReference type="GO" id="GO:0006406">
    <property type="term" value="P:mRNA export from nucleus"/>
    <property type="evidence" value="ECO:0007669"/>
    <property type="project" value="TreeGrafter"/>
</dbReference>
<accession>A0A9Q0LTA9</accession>
<keyword evidence="3" id="KW-0677">Repeat</keyword>
<organism evidence="5 6">
    <name type="scientific">Anaeramoeba ignava</name>
    <name type="common">Anaerobic marine amoeba</name>
    <dbReference type="NCBI Taxonomy" id="1746090"/>
    <lineage>
        <taxon>Eukaryota</taxon>
        <taxon>Metamonada</taxon>
        <taxon>Anaeramoebidae</taxon>
        <taxon>Anaeramoeba</taxon>
    </lineage>
</organism>
<dbReference type="PROSITE" id="PS50082">
    <property type="entry name" value="WD_REPEATS_2"/>
    <property type="match status" value="2"/>
</dbReference>
<dbReference type="OMA" id="FTEDWLL"/>
<evidence type="ECO:0000256" key="2">
    <source>
        <dbReference type="ARBA" id="ARBA00022574"/>
    </source>
</evidence>
<evidence type="ECO:0000256" key="1">
    <source>
        <dbReference type="ARBA" id="ARBA00009728"/>
    </source>
</evidence>
<dbReference type="EMBL" id="JAPDFW010000054">
    <property type="protein sequence ID" value="KAJ5078310.1"/>
    <property type="molecule type" value="Genomic_DNA"/>
</dbReference>
<dbReference type="PANTHER" id="PTHR44411:SF1">
    <property type="entry name" value="THO COMPLEX SUBUNIT 6 HOMOLOG"/>
    <property type="match status" value="1"/>
</dbReference>
<comment type="caution">
    <text evidence="5">The sequence shown here is derived from an EMBL/GenBank/DDBJ whole genome shotgun (WGS) entry which is preliminary data.</text>
</comment>
<proteinExistence type="inferred from homology"/>
<dbReference type="PROSITE" id="PS50294">
    <property type="entry name" value="WD_REPEATS_REGION"/>
    <property type="match status" value="1"/>
</dbReference>
<dbReference type="InterPro" id="IPR001680">
    <property type="entry name" value="WD40_rpt"/>
</dbReference>
<reference evidence="5" key="1">
    <citation type="submission" date="2022-10" db="EMBL/GenBank/DDBJ databases">
        <title>Novel sulphate-reducing endosymbionts in the free-living metamonad Anaeramoeba.</title>
        <authorList>
            <person name="Jerlstrom-Hultqvist J."/>
            <person name="Cepicka I."/>
            <person name="Gallot-Lavallee L."/>
            <person name="Salas-Leiva D."/>
            <person name="Curtis B.A."/>
            <person name="Zahonova K."/>
            <person name="Pipaliya S."/>
            <person name="Dacks J."/>
            <person name="Roger A.J."/>
        </authorList>
    </citation>
    <scope>NUCLEOTIDE SEQUENCE</scope>
    <source>
        <strain evidence="5">BMAN</strain>
    </source>
</reference>
<feature type="repeat" description="WD" evidence="4">
    <location>
        <begin position="185"/>
        <end position="226"/>
    </location>
</feature>
<dbReference type="PROSITE" id="PS00678">
    <property type="entry name" value="WD_REPEATS_1"/>
    <property type="match status" value="1"/>
</dbReference>
<dbReference type="SUPFAM" id="SSF50978">
    <property type="entry name" value="WD40 repeat-like"/>
    <property type="match status" value="1"/>
</dbReference>
<comment type="similarity">
    <text evidence="1">Belongs to the WD repeat THOC6 family.</text>
</comment>
<dbReference type="SMART" id="SM00320">
    <property type="entry name" value="WD40"/>
    <property type="match status" value="4"/>
</dbReference>
<dbReference type="Gene3D" id="2.130.10.10">
    <property type="entry name" value="YVTN repeat-like/Quinoprotein amine dehydrogenase"/>
    <property type="match status" value="2"/>
</dbReference>
<dbReference type="OrthoDB" id="273067at2759"/>
<dbReference type="GO" id="GO:0000346">
    <property type="term" value="C:transcription export complex"/>
    <property type="evidence" value="ECO:0007669"/>
    <property type="project" value="TreeGrafter"/>
</dbReference>
<dbReference type="GO" id="GO:0000347">
    <property type="term" value="C:THO complex"/>
    <property type="evidence" value="ECO:0007669"/>
    <property type="project" value="TreeGrafter"/>
</dbReference>
<dbReference type="InterPro" id="IPR042626">
    <property type="entry name" value="THOC6"/>
</dbReference>
<dbReference type="InterPro" id="IPR036322">
    <property type="entry name" value="WD40_repeat_dom_sf"/>
</dbReference>
<dbReference type="InterPro" id="IPR019775">
    <property type="entry name" value="WD40_repeat_CS"/>
</dbReference>
<evidence type="ECO:0000313" key="5">
    <source>
        <dbReference type="EMBL" id="KAJ5078310.1"/>
    </source>
</evidence>
<dbReference type="InterPro" id="IPR015943">
    <property type="entry name" value="WD40/YVTN_repeat-like_dom_sf"/>
</dbReference>
<dbReference type="AlphaFoldDB" id="A0A9Q0LTA9"/>
<dbReference type="Pfam" id="PF00400">
    <property type="entry name" value="WD40"/>
    <property type="match status" value="1"/>
</dbReference>
<evidence type="ECO:0000256" key="4">
    <source>
        <dbReference type="PROSITE-ProRule" id="PRU00221"/>
    </source>
</evidence>
<name>A0A9Q0LTA9_ANAIG</name>
<keyword evidence="6" id="KW-1185">Reference proteome</keyword>
<dbReference type="Proteomes" id="UP001149090">
    <property type="component" value="Unassembled WGS sequence"/>
</dbReference>